<keyword evidence="3" id="KW-1185">Reference proteome</keyword>
<accession>A0A6A5ED29</accession>
<reference evidence="2 3" key="1">
    <citation type="submission" date="2019-06" db="EMBL/GenBank/DDBJ databases">
        <title>A chromosome-scale genome assembly of the European perch, Perca fluviatilis.</title>
        <authorList>
            <person name="Roques C."/>
            <person name="Zahm M."/>
            <person name="Cabau C."/>
            <person name="Klopp C."/>
            <person name="Bouchez O."/>
            <person name="Donnadieu C."/>
            <person name="Kuhl H."/>
            <person name="Gislard M."/>
            <person name="Guendouz S."/>
            <person name="Journot L."/>
            <person name="Haffray P."/>
            <person name="Bestin A."/>
            <person name="Morvezen R."/>
            <person name="Feron R."/>
            <person name="Wen M."/>
            <person name="Jouanno E."/>
            <person name="Herpin A."/>
            <person name="Schartl M."/>
            <person name="Postlethwait J."/>
            <person name="Schaerlinger B."/>
            <person name="Chardard D."/>
            <person name="Lecocq T."/>
            <person name="Poncet C."/>
            <person name="Jaffrelo L."/>
            <person name="Lampietro C."/>
            <person name="Guiguen Y."/>
        </authorList>
    </citation>
    <scope>NUCLEOTIDE SEQUENCE [LARGE SCALE GENOMIC DNA]</scope>
    <source>
        <tissue evidence="2">Blood</tissue>
    </source>
</reference>
<evidence type="ECO:0000313" key="2">
    <source>
        <dbReference type="EMBL" id="KAF1376955.1"/>
    </source>
</evidence>
<dbReference type="AlphaFoldDB" id="A0A6A5ED29"/>
<keyword evidence="1" id="KW-0812">Transmembrane</keyword>
<keyword evidence="1" id="KW-0472">Membrane</keyword>
<comment type="caution">
    <text evidence="2">The sequence shown here is derived from an EMBL/GenBank/DDBJ whole genome shotgun (WGS) entry which is preliminary data.</text>
</comment>
<name>A0A6A5ED29_PERFL</name>
<evidence type="ECO:0000256" key="1">
    <source>
        <dbReference type="SAM" id="Phobius"/>
    </source>
</evidence>
<evidence type="ECO:0000313" key="3">
    <source>
        <dbReference type="Proteomes" id="UP000465112"/>
    </source>
</evidence>
<feature type="transmembrane region" description="Helical" evidence="1">
    <location>
        <begin position="64"/>
        <end position="86"/>
    </location>
</feature>
<gene>
    <name evidence="2" type="ORF">PFLUV_G00216880</name>
</gene>
<dbReference type="Proteomes" id="UP000465112">
    <property type="component" value="Unassembled WGS sequence"/>
</dbReference>
<proteinExistence type="predicted"/>
<organism evidence="2 3">
    <name type="scientific">Perca fluviatilis</name>
    <name type="common">European perch</name>
    <dbReference type="NCBI Taxonomy" id="8168"/>
    <lineage>
        <taxon>Eukaryota</taxon>
        <taxon>Metazoa</taxon>
        <taxon>Chordata</taxon>
        <taxon>Craniata</taxon>
        <taxon>Vertebrata</taxon>
        <taxon>Euteleostomi</taxon>
        <taxon>Actinopterygii</taxon>
        <taxon>Neopterygii</taxon>
        <taxon>Teleostei</taxon>
        <taxon>Neoteleostei</taxon>
        <taxon>Acanthomorphata</taxon>
        <taxon>Eupercaria</taxon>
        <taxon>Perciformes</taxon>
        <taxon>Percoidei</taxon>
        <taxon>Percidae</taxon>
        <taxon>Percinae</taxon>
        <taxon>Perca</taxon>
    </lineage>
</organism>
<sequence length="96" mass="10968">MRQELSCLVKVMGTVSSNRRNCVSRLTVKRQSGHNRKYTCQFVEENNVKIEADYPPDFNDPNQIYIITGVVRLVVLVVIAAVLIIYRKRANVTEGQ</sequence>
<keyword evidence="1" id="KW-1133">Transmembrane helix</keyword>
<dbReference type="EMBL" id="VHII01000018">
    <property type="protein sequence ID" value="KAF1376955.1"/>
    <property type="molecule type" value="Genomic_DNA"/>
</dbReference>
<protein>
    <submittedName>
        <fullName evidence="2">Uncharacterized protein</fullName>
    </submittedName>
</protein>